<evidence type="ECO:0000256" key="5">
    <source>
        <dbReference type="SAM" id="MobiDB-lite"/>
    </source>
</evidence>
<feature type="compositionally biased region" description="Gly residues" evidence="5">
    <location>
        <begin position="304"/>
        <end position="314"/>
    </location>
</feature>
<evidence type="ECO:0000259" key="6">
    <source>
        <dbReference type="PROSITE" id="PS50931"/>
    </source>
</evidence>
<dbReference type="PANTHER" id="PTHR30346:SF0">
    <property type="entry name" value="HCA OPERON TRANSCRIPTIONAL ACTIVATOR HCAR"/>
    <property type="match status" value="1"/>
</dbReference>
<dbReference type="InterPro" id="IPR036388">
    <property type="entry name" value="WH-like_DNA-bd_sf"/>
</dbReference>
<keyword evidence="3" id="KW-0238">DNA-binding</keyword>
<evidence type="ECO:0000256" key="4">
    <source>
        <dbReference type="ARBA" id="ARBA00023163"/>
    </source>
</evidence>
<reference evidence="7 8" key="1">
    <citation type="submission" date="2020-04" db="EMBL/GenBank/DDBJ databases">
        <title>Sequencing and Assembly of C. fimi.</title>
        <authorList>
            <person name="Ramsey A.R."/>
        </authorList>
    </citation>
    <scope>NUCLEOTIDE SEQUENCE [LARGE SCALE GENOMIC DNA]</scope>
    <source>
        <strain evidence="7 8">SB</strain>
    </source>
</reference>
<feature type="domain" description="HTH lysR-type" evidence="6">
    <location>
        <begin position="3"/>
        <end position="60"/>
    </location>
</feature>
<dbReference type="Gene3D" id="1.10.10.10">
    <property type="entry name" value="Winged helix-like DNA-binding domain superfamily/Winged helix DNA-binding domain"/>
    <property type="match status" value="1"/>
</dbReference>
<dbReference type="InterPro" id="IPR005119">
    <property type="entry name" value="LysR_subst-bd"/>
</dbReference>
<dbReference type="PROSITE" id="PS50931">
    <property type="entry name" value="HTH_LYSR"/>
    <property type="match status" value="1"/>
</dbReference>
<proteinExistence type="inferred from homology"/>
<comment type="similarity">
    <text evidence="1">Belongs to the LysR transcriptional regulatory family.</text>
</comment>
<dbReference type="GO" id="GO:0003700">
    <property type="term" value="F:DNA-binding transcription factor activity"/>
    <property type="evidence" value="ECO:0007669"/>
    <property type="project" value="InterPro"/>
</dbReference>
<feature type="compositionally biased region" description="Basic residues" evidence="5">
    <location>
        <begin position="342"/>
        <end position="351"/>
    </location>
</feature>
<dbReference type="SUPFAM" id="SSF46785">
    <property type="entry name" value="Winged helix' DNA-binding domain"/>
    <property type="match status" value="1"/>
</dbReference>
<dbReference type="GO" id="GO:0032993">
    <property type="term" value="C:protein-DNA complex"/>
    <property type="evidence" value="ECO:0007669"/>
    <property type="project" value="TreeGrafter"/>
</dbReference>
<dbReference type="Gene3D" id="3.40.190.10">
    <property type="entry name" value="Periplasmic binding protein-like II"/>
    <property type="match status" value="2"/>
</dbReference>
<comment type="caution">
    <text evidence="7">The sequence shown here is derived from an EMBL/GenBank/DDBJ whole genome shotgun (WGS) entry which is preliminary data.</text>
</comment>
<dbReference type="Proteomes" id="UP000562124">
    <property type="component" value="Unassembled WGS sequence"/>
</dbReference>
<dbReference type="GO" id="GO:0003677">
    <property type="term" value="F:DNA binding"/>
    <property type="evidence" value="ECO:0007669"/>
    <property type="project" value="UniProtKB-KW"/>
</dbReference>
<protein>
    <submittedName>
        <fullName evidence="7">LysR family transcriptional regulator</fullName>
    </submittedName>
</protein>
<dbReference type="PANTHER" id="PTHR30346">
    <property type="entry name" value="TRANSCRIPTIONAL DUAL REGULATOR HCAR-RELATED"/>
    <property type="match status" value="1"/>
</dbReference>
<feature type="region of interest" description="Disordered" evidence="5">
    <location>
        <begin position="296"/>
        <end position="351"/>
    </location>
</feature>
<sequence length="351" mass="36585">MGIDPARLAYFVAVAERLHFGRAAAELGIDRRALSRAVVELEAELGVALFVRPAGTTRLTDAGRDLLARAHEDLASTAPAVPTGTGSEPGPGVAAGAPTPAHAFRIGIAPGVVVSKWTRLWGERRPDVEAQVIPTDAAMQVTALHEGLLDVSFVRLPVPAEGLSVIPLYSEVPVVVLPRDHPLADAESLSVVELAEEHLLQDPATVPEWSAAADVLRSTPVRPPPETASAADAVALVAAGIGVLVVPKSVARLHHRKDVTHVPLTDVAQTDVGLAWLADRTTPDVEDFIGIVRGRSVTSSRSGSGPGSQRGARGGAPAEPTGRKSAAQPDGSRAGGRARGPAARRRPRRAR</sequence>
<dbReference type="RefSeq" id="WP_169326014.1">
    <property type="nucleotide sequence ID" value="NZ_JABCJJ010000047.1"/>
</dbReference>
<organism evidence="7 8">
    <name type="scientific">Cellulomonas fimi</name>
    <dbReference type="NCBI Taxonomy" id="1708"/>
    <lineage>
        <taxon>Bacteria</taxon>
        <taxon>Bacillati</taxon>
        <taxon>Actinomycetota</taxon>
        <taxon>Actinomycetes</taxon>
        <taxon>Micrococcales</taxon>
        <taxon>Cellulomonadaceae</taxon>
        <taxon>Cellulomonas</taxon>
    </lineage>
</organism>
<dbReference type="Pfam" id="PF03466">
    <property type="entry name" value="LysR_substrate"/>
    <property type="match status" value="1"/>
</dbReference>
<dbReference type="SUPFAM" id="SSF53850">
    <property type="entry name" value="Periplasmic binding protein-like II"/>
    <property type="match status" value="1"/>
</dbReference>
<name>A0A7Y0QHX5_CELFI</name>
<evidence type="ECO:0000256" key="3">
    <source>
        <dbReference type="ARBA" id="ARBA00023125"/>
    </source>
</evidence>
<keyword evidence="4" id="KW-0804">Transcription</keyword>
<dbReference type="AlphaFoldDB" id="A0A7Y0QHX5"/>
<evidence type="ECO:0000256" key="1">
    <source>
        <dbReference type="ARBA" id="ARBA00009437"/>
    </source>
</evidence>
<dbReference type="PRINTS" id="PR00039">
    <property type="entry name" value="HTHLYSR"/>
</dbReference>
<keyword evidence="8" id="KW-1185">Reference proteome</keyword>
<dbReference type="Pfam" id="PF00126">
    <property type="entry name" value="HTH_1"/>
    <property type="match status" value="1"/>
</dbReference>
<accession>A0A7Y0QHX5</accession>
<gene>
    <name evidence="7" type="ORF">HIR71_15710</name>
</gene>
<evidence type="ECO:0000256" key="2">
    <source>
        <dbReference type="ARBA" id="ARBA00023015"/>
    </source>
</evidence>
<evidence type="ECO:0000313" key="8">
    <source>
        <dbReference type="Proteomes" id="UP000562124"/>
    </source>
</evidence>
<dbReference type="EMBL" id="JABCJJ010000047">
    <property type="protein sequence ID" value="NMR21646.1"/>
    <property type="molecule type" value="Genomic_DNA"/>
</dbReference>
<dbReference type="CDD" id="cd08414">
    <property type="entry name" value="PBP2_LTTR_aromatics_like"/>
    <property type="match status" value="1"/>
</dbReference>
<keyword evidence="2" id="KW-0805">Transcription regulation</keyword>
<evidence type="ECO:0000313" key="7">
    <source>
        <dbReference type="EMBL" id="NMR21646.1"/>
    </source>
</evidence>
<dbReference type="InterPro" id="IPR000847">
    <property type="entry name" value="LysR_HTH_N"/>
</dbReference>
<dbReference type="InterPro" id="IPR036390">
    <property type="entry name" value="WH_DNA-bd_sf"/>
</dbReference>